<accession>A0A3E3IGU6</accession>
<evidence type="ECO:0000313" key="1">
    <source>
        <dbReference type="EMBL" id="RGE66290.1"/>
    </source>
</evidence>
<dbReference type="Proteomes" id="UP000260828">
    <property type="component" value="Unassembled WGS sequence"/>
</dbReference>
<reference evidence="1 2" key="1">
    <citation type="submission" date="2018-08" db="EMBL/GenBank/DDBJ databases">
        <title>A genome reference for cultivated species of the human gut microbiota.</title>
        <authorList>
            <person name="Zou Y."/>
            <person name="Xue W."/>
            <person name="Luo G."/>
        </authorList>
    </citation>
    <scope>NUCLEOTIDE SEQUENCE [LARGE SCALE GENOMIC DNA]</scope>
    <source>
        <strain evidence="1 2">TF05-12AC</strain>
    </source>
</reference>
<dbReference type="AlphaFoldDB" id="A0A3E3IGU6"/>
<evidence type="ECO:0000313" key="2">
    <source>
        <dbReference type="Proteomes" id="UP000260828"/>
    </source>
</evidence>
<organism evidence="1 2">
    <name type="scientific">Anaerotruncus colihominis</name>
    <dbReference type="NCBI Taxonomy" id="169435"/>
    <lineage>
        <taxon>Bacteria</taxon>
        <taxon>Bacillati</taxon>
        <taxon>Bacillota</taxon>
        <taxon>Clostridia</taxon>
        <taxon>Eubacteriales</taxon>
        <taxon>Oscillospiraceae</taxon>
        <taxon>Anaerotruncus</taxon>
    </lineage>
</organism>
<name>A0A3E3IGU6_9FIRM</name>
<sequence>MSSLDKERRKLEKAGFSGQTLEQAMALLERTNAPLLGKLLVKMVTKQEKTPSMALYEVEKGLREVEAKLGFLPEDPS</sequence>
<gene>
    <name evidence="1" type="ORF">DXC40_13460</name>
</gene>
<dbReference type="EMBL" id="QVME01000008">
    <property type="protein sequence ID" value="RGE66290.1"/>
    <property type="molecule type" value="Genomic_DNA"/>
</dbReference>
<protein>
    <submittedName>
        <fullName evidence="1">Uncharacterized protein</fullName>
    </submittedName>
</protein>
<comment type="caution">
    <text evidence="1">The sequence shown here is derived from an EMBL/GenBank/DDBJ whole genome shotgun (WGS) entry which is preliminary data.</text>
</comment>
<proteinExistence type="predicted"/>
<dbReference type="RefSeq" id="WP_117546761.1">
    <property type="nucleotide sequence ID" value="NZ_QVME01000008.1"/>
</dbReference>